<keyword evidence="3" id="KW-1185">Reference proteome</keyword>
<feature type="compositionally biased region" description="Gly residues" evidence="1">
    <location>
        <begin position="136"/>
        <end position="152"/>
    </location>
</feature>
<feature type="compositionally biased region" description="Basic and acidic residues" evidence="1">
    <location>
        <begin position="69"/>
        <end position="81"/>
    </location>
</feature>
<gene>
    <name evidence="2" type="ORF">PXEA_LOCUS21558</name>
</gene>
<protein>
    <submittedName>
        <fullName evidence="2">Uncharacterized protein</fullName>
    </submittedName>
</protein>
<name>A0A448X4W9_9PLAT</name>
<dbReference type="OrthoDB" id="445357at2759"/>
<feature type="compositionally biased region" description="Gly residues" evidence="1">
    <location>
        <begin position="193"/>
        <end position="209"/>
    </location>
</feature>
<evidence type="ECO:0000313" key="2">
    <source>
        <dbReference type="EMBL" id="VEL28118.1"/>
    </source>
</evidence>
<organism evidence="2 3">
    <name type="scientific">Protopolystoma xenopodis</name>
    <dbReference type="NCBI Taxonomy" id="117903"/>
    <lineage>
        <taxon>Eukaryota</taxon>
        <taxon>Metazoa</taxon>
        <taxon>Spiralia</taxon>
        <taxon>Lophotrochozoa</taxon>
        <taxon>Platyhelminthes</taxon>
        <taxon>Monogenea</taxon>
        <taxon>Polyopisthocotylea</taxon>
        <taxon>Polystomatidea</taxon>
        <taxon>Polystomatidae</taxon>
        <taxon>Protopolystoma</taxon>
    </lineage>
</organism>
<evidence type="ECO:0000313" key="3">
    <source>
        <dbReference type="Proteomes" id="UP000784294"/>
    </source>
</evidence>
<evidence type="ECO:0000256" key="1">
    <source>
        <dbReference type="SAM" id="MobiDB-lite"/>
    </source>
</evidence>
<feature type="region of interest" description="Disordered" evidence="1">
    <location>
        <begin position="28"/>
        <end position="152"/>
    </location>
</feature>
<feature type="compositionally biased region" description="Basic and acidic residues" evidence="1">
    <location>
        <begin position="88"/>
        <end position="133"/>
    </location>
</feature>
<dbReference type="Proteomes" id="UP000784294">
    <property type="component" value="Unassembled WGS sequence"/>
</dbReference>
<dbReference type="EMBL" id="CAAALY010092462">
    <property type="protein sequence ID" value="VEL28118.1"/>
    <property type="molecule type" value="Genomic_DNA"/>
</dbReference>
<comment type="caution">
    <text evidence="2">The sequence shown here is derived from an EMBL/GenBank/DDBJ whole genome shotgun (WGS) entry which is preliminary data.</text>
</comment>
<reference evidence="2" key="1">
    <citation type="submission" date="2018-11" db="EMBL/GenBank/DDBJ databases">
        <authorList>
            <consortium name="Pathogen Informatics"/>
        </authorList>
    </citation>
    <scope>NUCLEOTIDE SEQUENCE</scope>
</reference>
<dbReference type="AlphaFoldDB" id="A0A448X4W9"/>
<sequence length="357" mass="38995">MDHSSVFDEVIFTELGRNEAEILVKQYNAEGEAAKPPPEKRSRFSDSFSGGSNTGSARDRFSSGSTGRDYGDTGWRDRDRSPSNARYSGHDKRDDWRGDFRQERGRGRGYGDYRGRGYEDRGDRDRFDRDSRGRGRTGGFRGARGRGGGGYGSGFGASGDDFGYNRGGYGGQRGGRGGGGYDNYSHDDRGAGFRRGGPPRGGSRSGSGSGYQPSEDKYKSEYATVVVVVVTIAEEVETVFQLRPHLNFLSIRVTIITNLSHSDAMTVLDMGIPDMETEAQPQLAKAIQVAVEAFRVPMRVLKLRKILPSRHLADLVSLDLINLALIQLLTPVAPLVGLTSRLLQGHSNLHLPNLPGL</sequence>
<proteinExistence type="predicted"/>
<feature type="region of interest" description="Disordered" evidence="1">
    <location>
        <begin position="175"/>
        <end position="215"/>
    </location>
</feature>
<accession>A0A448X4W9</accession>